<keyword evidence="2" id="KW-1185">Reference proteome</keyword>
<sequence>MLDTHSSMDRGTVTMLHSSAFRSPPLNINDCDIPLVYNMSVASSQGLTEMSHTAMTHAAMICQRRMHEYSLGADYSTWSHWPMMLNALSDFKGHVENDIRNLENATGPLATLHRVSGAKILISLQLVLRRPPYRQARNIVPPWDDVDILEAATDVLERHIQPVNAELTPWAWKNWVQWHALAVTLAELLVRSHGALSERAFLVASQSFTKYAALVADGGSGMFWRPIARLMRRVQRLRRSPPQAMPQLLPESINVGQAHLDNAVPDVPPGNLAFSDFDDQSAPTDEQYMFTNEENQSYDHLDSIYIGENTRWLAWDCFLQDLDFAGV</sequence>
<reference evidence="1" key="1">
    <citation type="journal article" date="2020" name="Stud. Mycol.">
        <title>101 Dothideomycetes genomes: a test case for predicting lifestyles and emergence of pathogens.</title>
        <authorList>
            <person name="Haridas S."/>
            <person name="Albert R."/>
            <person name="Binder M."/>
            <person name="Bloem J."/>
            <person name="Labutti K."/>
            <person name="Salamov A."/>
            <person name="Andreopoulos B."/>
            <person name="Baker S."/>
            <person name="Barry K."/>
            <person name="Bills G."/>
            <person name="Bluhm B."/>
            <person name="Cannon C."/>
            <person name="Castanera R."/>
            <person name="Culley D."/>
            <person name="Daum C."/>
            <person name="Ezra D."/>
            <person name="Gonzalez J."/>
            <person name="Henrissat B."/>
            <person name="Kuo A."/>
            <person name="Liang C."/>
            <person name="Lipzen A."/>
            <person name="Lutzoni F."/>
            <person name="Magnuson J."/>
            <person name="Mondo S."/>
            <person name="Nolan M."/>
            <person name="Ohm R."/>
            <person name="Pangilinan J."/>
            <person name="Park H.-J."/>
            <person name="Ramirez L."/>
            <person name="Alfaro M."/>
            <person name="Sun H."/>
            <person name="Tritt A."/>
            <person name="Yoshinaga Y."/>
            <person name="Zwiers L.-H."/>
            <person name="Turgeon B."/>
            <person name="Goodwin S."/>
            <person name="Spatafora J."/>
            <person name="Crous P."/>
            <person name="Grigoriev I."/>
        </authorList>
    </citation>
    <scope>NUCLEOTIDE SEQUENCE</scope>
    <source>
        <strain evidence="1">CBS 107.79</strain>
    </source>
</reference>
<evidence type="ECO:0000313" key="2">
    <source>
        <dbReference type="Proteomes" id="UP000800036"/>
    </source>
</evidence>
<proteinExistence type="predicted"/>
<evidence type="ECO:0008006" key="3">
    <source>
        <dbReference type="Google" id="ProtNLM"/>
    </source>
</evidence>
<gene>
    <name evidence="1" type="ORF">BU23DRAFT_242262</name>
</gene>
<dbReference type="Proteomes" id="UP000800036">
    <property type="component" value="Unassembled WGS sequence"/>
</dbReference>
<dbReference type="CDD" id="cd12148">
    <property type="entry name" value="fungal_TF_MHR"/>
    <property type="match status" value="1"/>
</dbReference>
<evidence type="ECO:0000313" key="1">
    <source>
        <dbReference type="EMBL" id="KAF1969320.1"/>
    </source>
</evidence>
<dbReference type="EMBL" id="ML976711">
    <property type="protein sequence ID" value="KAF1969320.1"/>
    <property type="molecule type" value="Genomic_DNA"/>
</dbReference>
<dbReference type="AlphaFoldDB" id="A0A6A5UY24"/>
<organism evidence="1 2">
    <name type="scientific">Bimuria novae-zelandiae CBS 107.79</name>
    <dbReference type="NCBI Taxonomy" id="1447943"/>
    <lineage>
        <taxon>Eukaryota</taxon>
        <taxon>Fungi</taxon>
        <taxon>Dikarya</taxon>
        <taxon>Ascomycota</taxon>
        <taxon>Pezizomycotina</taxon>
        <taxon>Dothideomycetes</taxon>
        <taxon>Pleosporomycetidae</taxon>
        <taxon>Pleosporales</taxon>
        <taxon>Massarineae</taxon>
        <taxon>Didymosphaeriaceae</taxon>
        <taxon>Bimuria</taxon>
    </lineage>
</organism>
<accession>A0A6A5UY24</accession>
<dbReference type="OrthoDB" id="424974at2759"/>
<name>A0A6A5UY24_9PLEO</name>
<protein>
    <recommendedName>
        <fullName evidence="3">Transcription factor domain-containing protein</fullName>
    </recommendedName>
</protein>